<keyword evidence="2" id="KW-1185">Reference proteome</keyword>
<evidence type="ECO:0000313" key="1">
    <source>
        <dbReference type="EMBL" id="KAJ8705423.1"/>
    </source>
</evidence>
<reference evidence="1" key="1">
    <citation type="submission" date="2023-03" db="EMBL/GenBank/DDBJ databases">
        <title>Chromosome-level genomes of two armyworms, Mythimna separata and Mythimna loreyi, provide insights into the biosynthesis and reception of sex pheromones.</title>
        <authorList>
            <person name="Zhao H."/>
        </authorList>
    </citation>
    <scope>NUCLEOTIDE SEQUENCE</scope>
    <source>
        <strain evidence="1">BeijingLab</strain>
    </source>
</reference>
<dbReference type="Proteomes" id="UP001231649">
    <property type="component" value="Chromosome 31"/>
</dbReference>
<organism evidence="1 2">
    <name type="scientific">Mythimna loreyi</name>
    <dbReference type="NCBI Taxonomy" id="667449"/>
    <lineage>
        <taxon>Eukaryota</taxon>
        <taxon>Metazoa</taxon>
        <taxon>Ecdysozoa</taxon>
        <taxon>Arthropoda</taxon>
        <taxon>Hexapoda</taxon>
        <taxon>Insecta</taxon>
        <taxon>Pterygota</taxon>
        <taxon>Neoptera</taxon>
        <taxon>Endopterygota</taxon>
        <taxon>Lepidoptera</taxon>
        <taxon>Glossata</taxon>
        <taxon>Ditrysia</taxon>
        <taxon>Noctuoidea</taxon>
        <taxon>Noctuidae</taxon>
        <taxon>Noctuinae</taxon>
        <taxon>Hadenini</taxon>
        <taxon>Mythimna</taxon>
    </lineage>
</organism>
<accession>A0ACC2Q080</accession>
<comment type="caution">
    <text evidence="1">The sequence shown here is derived from an EMBL/GenBank/DDBJ whole genome shotgun (WGS) entry which is preliminary data.</text>
</comment>
<name>A0ACC2Q080_9NEOP</name>
<dbReference type="EMBL" id="CM056807">
    <property type="protein sequence ID" value="KAJ8705423.1"/>
    <property type="molecule type" value="Genomic_DNA"/>
</dbReference>
<gene>
    <name evidence="1" type="ORF">PYW08_012469</name>
</gene>
<protein>
    <submittedName>
        <fullName evidence="1">Uncharacterized protein</fullName>
    </submittedName>
</protein>
<sequence length="92" mass="9822">MRSLKLEHRAHTAHLSLTGGGMLNAGYSFALGLSNSIAIVFFTVHASCTRPRESAAGRTLPVLRRATPRPTAPRAPHRGAPRPRDVTPGTLS</sequence>
<proteinExistence type="predicted"/>
<evidence type="ECO:0000313" key="2">
    <source>
        <dbReference type="Proteomes" id="UP001231649"/>
    </source>
</evidence>